<feature type="domain" description="SnoaL-like" evidence="1">
    <location>
        <begin position="29"/>
        <end position="127"/>
    </location>
</feature>
<organism evidence="2 3">
    <name type="scientific">Saccharopolyspora hirsuta</name>
    <dbReference type="NCBI Taxonomy" id="1837"/>
    <lineage>
        <taxon>Bacteria</taxon>
        <taxon>Bacillati</taxon>
        <taxon>Actinomycetota</taxon>
        <taxon>Actinomycetes</taxon>
        <taxon>Pseudonocardiales</taxon>
        <taxon>Pseudonocardiaceae</taxon>
        <taxon>Saccharopolyspora</taxon>
    </lineage>
</organism>
<dbReference type="PANTHER" id="PTHR41252">
    <property type="entry name" value="BLR2505 PROTEIN"/>
    <property type="match status" value="1"/>
</dbReference>
<dbReference type="AlphaFoldDB" id="A0A5M7C9C5"/>
<dbReference type="SMR" id="A0A5M7C9C5"/>
<dbReference type="Gene3D" id="3.10.450.50">
    <property type="match status" value="1"/>
</dbReference>
<evidence type="ECO:0000259" key="1">
    <source>
        <dbReference type="Pfam" id="PF12680"/>
    </source>
</evidence>
<gene>
    <name evidence="2" type="ORF">F1721_08435</name>
</gene>
<evidence type="ECO:0000313" key="2">
    <source>
        <dbReference type="EMBL" id="KAA5836321.1"/>
    </source>
</evidence>
<evidence type="ECO:0000313" key="3">
    <source>
        <dbReference type="Proteomes" id="UP000323946"/>
    </source>
</evidence>
<reference evidence="2 3" key="1">
    <citation type="submission" date="2019-09" db="EMBL/GenBank/DDBJ databases">
        <title>Draft genome sequence of the thermophilic Saccharopolyspora hirsuta VKM Ac-666T.</title>
        <authorList>
            <person name="Lobastova T.G."/>
            <person name="Fokina V."/>
            <person name="Bragin E.Y."/>
            <person name="Shtratnikova V.Y."/>
            <person name="Starodumova I.P."/>
            <person name="Tarlachkov S.V."/>
            <person name="Donova M.V."/>
        </authorList>
    </citation>
    <scope>NUCLEOTIDE SEQUENCE [LARGE SCALE GENOMIC DNA]</scope>
    <source>
        <strain evidence="2 3">VKM Ac-666</strain>
    </source>
</reference>
<name>A0A5M7C9C5_SACHI</name>
<dbReference type="InterPro" id="IPR037401">
    <property type="entry name" value="SnoaL-like"/>
</dbReference>
<dbReference type="OrthoDB" id="3574881at2"/>
<proteinExistence type="predicted"/>
<dbReference type="PANTHER" id="PTHR41252:SF1">
    <property type="entry name" value="BLR2505 PROTEIN"/>
    <property type="match status" value="1"/>
</dbReference>
<dbReference type="SUPFAM" id="SSF54427">
    <property type="entry name" value="NTF2-like"/>
    <property type="match status" value="1"/>
</dbReference>
<protein>
    <submittedName>
        <fullName evidence="2">Nuclear transport factor 2 family protein</fullName>
    </submittedName>
</protein>
<accession>A0A5M7C9C5</accession>
<sequence length="151" mass="16860">MTDQSSTRTILQRMYAAEAEYLSAGGPGRADFALLADHFSPDVVLHQAEALPYGGTWRGHAGMELFFIAMSRTWEVFEFAEQEFVAADERTAVVLTQVRARSRATGRELTFPILQTITVQDGRITEIRPFYWDTAAVAEACTPEPTSPRRS</sequence>
<keyword evidence="3" id="KW-1185">Reference proteome</keyword>
<comment type="caution">
    <text evidence="2">The sequence shown here is derived from an EMBL/GenBank/DDBJ whole genome shotgun (WGS) entry which is preliminary data.</text>
</comment>
<dbReference type="RefSeq" id="WP_150065977.1">
    <property type="nucleotide sequence ID" value="NZ_VWPH01000003.1"/>
</dbReference>
<dbReference type="InterPro" id="IPR032710">
    <property type="entry name" value="NTF2-like_dom_sf"/>
</dbReference>
<dbReference type="Pfam" id="PF12680">
    <property type="entry name" value="SnoaL_2"/>
    <property type="match status" value="1"/>
</dbReference>
<dbReference type="EMBL" id="VWPH01000003">
    <property type="protein sequence ID" value="KAA5836321.1"/>
    <property type="molecule type" value="Genomic_DNA"/>
</dbReference>
<dbReference type="Proteomes" id="UP000323946">
    <property type="component" value="Unassembled WGS sequence"/>
</dbReference>